<dbReference type="AlphaFoldDB" id="A0A2T2YFA6"/>
<name>A0A2T2YFA6_9BACT</name>
<reference evidence="1 2" key="1">
    <citation type="submission" date="2018-03" db="EMBL/GenBank/DDBJ databases">
        <title>Adhaeribacter sp. HMF7605 Genome sequencing and assembly.</title>
        <authorList>
            <person name="Kang H."/>
            <person name="Kang J."/>
            <person name="Cha I."/>
            <person name="Kim H."/>
            <person name="Joh K."/>
        </authorList>
    </citation>
    <scope>NUCLEOTIDE SEQUENCE [LARGE SCALE GENOMIC DNA]</scope>
    <source>
        <strain evidence="1 2">HMF7605</strain>
    </source>
</reference>
<evidence type="ECO:0000313" key="1">
    <source>
        <dbReference type="EMBL" id="PSR54184.1"/>
    </source>
</evidence>
<accession>A0A2T2YFA6</accession>
<protein>
    <submittedName>
        <fullName evidence="1">Uncharacterized protein</fullName>
    </submittedName>
</protein>
<dbReference type="EMBL" id="PYFT01000001">
    <property type="protein sequence ID" value="PSR54184.1"/>
    <property type="molecule type" value="Genomic_DNA"/>
</dbReference>
<proteinExistence type="predicted"/>
<organism evidence="1 2">
    <name type="scientific">Adhaeribacter arboris</name>
    <dbReference type="NCBI Taxonomy" id="2072846"/>
    <lineage>
        <taxon>Bacteria</taxon>
        <taxon>Pseudomonadati</taxon>
        <taxon>Bacteroidota</taxon>
        <taxon>Cytophagia</taxon>
        <taxon>Cytophagales</taxon>
        <taxon>Hymenobacteraceae</taxon>
        <taxon>Adhaeribacter</taxon>
    </lineage>
</organism>
<dbReference type="OrthoDB" id="7365718at2"/>
<keyword evidence="2" id="KW-1185">Reference proteome</keyword>
<gene>
    <name evidence="1" type="ORF">AHMF7605_11950</name>
</gene>
<evidence type="ECO:0000313" key="2">
    <source>
        <dbReference type="Proteomes" id="UP000240357"/>
    </source>
</evidence>
<dbReference type="Proteomes" id="UP000240357">
    <property type="component" value="Unassembled WGS sequence"/>
</dbReference>
<dbReference type="RefSeq" id="WP_106929607.1">
    <property type="nucleotide sequence ID" value="NZ_PYFT01000001.1"/>
</dbReference>
<comment type="caution">
    <text evidence="1">The sequence shown here is derived from an EMBL/GenBank/DDBJ whole genome shotgun (WGS) entry which is preliminary data.</text>
</comment>
<sequence length="116" mass="14012">MARKVYPGTKRGEEVEWLNLQKKFKNQLPDLPRLILGAIEKQIQWRERMREVNPREFVPQWPHFKTYINQQRWTEETPEVNKVTFQNSYENRTNQNQRSRLDTEEAVAIARMLAAK</sequence>